<proteinExistence type="predicted"/>
<dbReference type="EMBL" id="JBHSDU010000015">
    <property type="protein sequence ID" value="MFC4312998.1"/>
    <property type="molecule type" value="Genomic_DNA"/>
</dbReference>
<dbReference type="InterPro" id="IPR027417">
    <property type="entry name" value="P-loop_NTPase"/>
</dbReference>
<dbReference type="CDD" id="cd00009">
    <property type="entry name" value="AAA"/>
    <property type="match status" value="1"/>
</dbReference>
<organism evidence="2 3">
    <name type="scientific">Steroidobacter flavus</name>
    <dbReference type="NCBI Taxonomy" id="1842136"/>
    <lineage>
        <taxon>Bacteria</taxon>
        <taxon>Pseudomonadati</taxon>
        <taxon>Pseudomonadota</taxon>
        <taxon>Gammaproteobacteria</taxon>
        <taxon>Steroidobacterales</taxon>
        <taxon>Steroidobacteraceae</taxon>
        <taxon>Steroidobacter</taxon>
    </lineage>
</organism>
<sequence length="439" mass="48754">MLAETDDPAEFRRLFERYFEHFNFSSTSSNKYKPLEQKLSAVTGWRPAAMKYTSDAKNLKNRIGEVRNLPGKPVHAIIFVPEKLAGGAQKAANELVVDGEFRAIGISASDVKPAAIQALIYDVRTVTPEPIAAAFPALQLVPVESAVAGEIIERGAVSLGSCAAETGVDEAVLQGWLTRLQRKKHLVFQGPPGTGKTFIAKRLAKLLAAESAGLVDIVQFHPSYSYEDFVQGIRAQLVAGSVTYELQDGRFLKFCTAARKQPTQTFVLIIDEMNRGNLSRIFGELLYLLEYRDQSIELSQGGKPFSIPSNVFLIGTMNTADRSIALVDHAIRRRFSFVFLGPDYEVLQKHLLAHGLPASSLIEVLRKLNASIGDKNYQLGTSFFLGAALERRESLQHIWEGEIEPYLEEYFFDQPARIDEYRWARLAASELAAWVDPTA</sequence>
<dbReference type="Proteomes" id="UP001595904">
    <property type="component" value="Unassembled WGS sequence"/>
</dbReference>
<evidence type="ECO:0000313" key="2">
    <source>
        <dbReference type="EMBL" id="MFC4312998.1"/>
    </source>
</evidence>
<dbReference type="SUPFAM" id="SSF52540">
    <property type="entry name" value="P-loop containing nucleoside triphosphate hydrolases"/>
    <property type="match status" value="1"/>
</dbReference>
<evidence type="ECO:0000313" key="3">
    <source>
        <dbReference type="Proteomes" id="UP001595904"/>
    </source>
</evidence>
<dbReference type="InterPro" id="IPR003593">
    <property type="entry name" value="AAA+_ATPase"/>
</dbReference>
<name>A0ABV8T292_9GAMM</name>
<keyword evidence="3" id="KW-1185">Reference proteome</keyword>
<comment type="caution">
    <text evidence="2">The sequence shown here is derived from an EMBL/GenBank/DDBJ whole genome shotgun (WGS) entry which is preliminary data.</text>
</comment>
<feature type="domain" description="AAA+ ATPase" evidence="1">
    <location>
        <begin position="182"/>
        <end position="345"/>
    </location>
</feature>
<accession>A0ABV8T292</accession>
<dbReference type="InterPro" id="IPR011704">
    <property type="entry name" value="ATPase_dyneun-rel_AAA"/>
</dbReference>
<evidence type="ECO:0000259" key="1">
    <source>
        <dbReference type="SMART" id="SM00382"/>
    </source>
</evidence>
<protein>
    <submittedName>
        <fullName evidence="2">McrB family protein</fullName>
    </submittedName>
</protein>
<dbReference type="InterPro" id="IPR052934">
    <property type="entry name" value="Methyl-DNA_Rec/Restrict_Enz"/>
</dbReference>
<gene>
    <name evidence="2" type="ORF">ACFPN2_28200</name>
</gene>
<reference evidence="3" key="1">
    <citation type="journal article" date="2019" name="Int. J. Syst. Evol. Microbiol.">
        <title>The Global Catalogue of Microorganisms (GCM) 10K type strain sequencing project: providing services to taxonomists for standard genome sequencing and annotation.</title>
        <authorList>
            <consortium name="The Broad Institute Genomics Platform"/>
            <consortium name="The Broad Institute Genome Sequencing Center for Infectious Disease"/>
            <person name="Wu L."/>
            <person name="Ma J."/>
        </authorList>
    </citation>
    <scope>NUCLEOTIDE SEQUENCE [LARGE SCALE GENOMIC DNA]</scope>
    <source>
        <strain evidence="3">CGMCC 1.10759</strain>
    </source>
</reference>
<dbReference type="PANTHER" id="PTHR37291">
    <property type="entry name" value="5-METHYLCYTOSINE-SPECIFIC RESTRICTION ENZYME B"/>
    <property type="match status" value="1"/>
</dbReference>
<dbReference type="Pfam" id="PF07728">
    <property type="entry name" value="AAA_5"/>
    <property type="match status" value="1"/>
</dbReference>
<dbReference type="SMART" id="SM00382">
    <property type="entry name" value="AAA"/>
    <property type="match status" value="1"/>
</dbReference>
<dbReference type="Gene3D" id="3.40.50.300">
    <property type="entry name" value="P-loop containing nucleotide triphosphate hydrolases"/>
    <property type="match status" value="1"/>
</dbReference>
<dbReference type="PANTHER" id="PTHR37291:SF1">
    <property type="entry name" value="TYPE IV METHYL-DIRECTED RESTRICTION ENZYME ECOKMCRB SUBUNIT"/>
    <property type="match status" value="1"/>
</dbReference>
<dbReference type="RefSeq" id="WP_380602941.1">
    <property type="nucleotide sequence ID" value="NZ_JBHSDU010000015.1"/>
</dbReference>